<comment type="caution">
    <text evidence="1">The sequence shown here is derived from an EMBL/GenBank/DDBJ whole genome shotgun (WGS) entry which is preliminary data.</text>
</comment>
<organism evidence="1 2">
    <name type="scientific">Megasphaera cerevisiae DSM 20462</name>
    <dbReference type="NCBI Taxonomy" id="1122219"/>
    <lineage>
        <taxon>Bacteria</taxon>
        <taxon>Bacillati</taxon>
        <taxon>Bacillota</taxon>
        <taxon>Negativicutes</taxon>
        <taxon>Veillonellales</taxon>
        <taxon>Veillonellaceae</taxon>
        <taxon>Megasphaera</taxon>
    </lineage>
</organism>
<dbReference type="InParanoid" id="A0A0J6ZPA5"/>
<name>A0A0J6ZPA5_9FIRM</name>
<evidence type="ECO:0000313" key="2">
    <source>
        <dbReference type="Proteomes" id="UP000036503"/>
    </source>
</evidence>
<keyword evidence="2" id="KW-1185">Reference proteome</keyword>
<dbReference type="PATRIC" id="fig|1122219.3.peg.846"/>
<dbReference type="Gene3D" id="3.30.1240.10">
    <property type="match status" value="1"/>
</dbReference>
<dbReference type="SUPFAM" id="SSF56784">
    <property type="entry name" value="HAD-like"/>
    <property type="match status" value="1"/>
</dbReference>
<dbReference type="EMBL" id="LEKT01000017">
    <property type="protein sequence ID" value="KMO86721.1"/>
    <property type="molecule type" value="Genomic_DNA"/>
</dbReference>
<dbReference type="Proteomes" id="UP000036503">
    <property type="component" value="Unassembled WGS sequence"/>
</dbReference>
<protein>
    <submittedName>
        <fullName evidence="1">Hydrolase</fullName>
    </submittedName>
</protein>
<dbReference type="GO" id="GO:0005829">
    <property type="term" value="C:cytosol"/>
    <property type="evidence" value="ECO:0007669"/>
    <property type="project" value="TreeGrafter"/>
</dbReference>
<dbReference type="OrthoDB" id="9810101at2"/>
<gene>
    <name evidence="1" type="ORF">AB840_06740</name>
</gene>
<dbReference type="GO" id="GO:0000287">
    <property type="term" value="F:magnesium ion binding"/>
    <property type="evidence" value="ECO:0007669"/>
    <property type="project" value="TreeGrafter"/>
</dbReference>
<accession>A0A0J6ZPA5</accession>
<dbReference type="InterPro" id="IPR023214">
    <property type="entry name" value="HAD_sf"/>
</dbReference>
<dbReference type="Gene3D" id="3.40.50.1000">
    <property type="entry name" value="HAD superfamily/HAD-like"/>
    <property type="match status" value="1"/>
</dbReference>
<dbReference type="PANTHER" id="PTHR10000">
    <property type="entry name" value="PHOSPHOSERINE PHOSPHATASE"/>
    <property type="match status" value="1"/>
</dbReference>
<dbReference type="STRING" id="39029.BSR42_08290"/>
<sequence>MNKKFFFFDIDRTLGLNISERVPSDTSYCLRQLQRQNHLVAIATGRLQCDARRFAEQHHIDDIVADGGNSLTVQGQLLEMNGLPLDSCKALLHDLDKRCIPWAVVTDNTLRRYSPYENFPRADPHNYMETVIQPVPINALTVIYKITYVRQDSGQPRQEQYGLPHLPYLDNTWLIEPVDKGDGILRMLDRIGGNPDEVVVFGDGLNDISMFRKPFFSVAMGNAQPELKQLADYITDDNDKGGILHACIKFGWI</sequence>
<keyword evidence="1" id="KW-0378">Hydrolase</keyword>
<evidence type="ECO:0000313" key="1">
    <source>
        <dbReference type="EMBL" id="KMO86721.1"/>
    </source>
</evidence>
<dbReference type="GO" id="GO:0016791">
    <property type="term" value="F:phosphatase activity"/>
    <property type="evidence" value="ECO:0007669"/>
    <property type="project" value="TreeGrafter"/>
</dbReference>
<proteinExistence type="predicted"/>
<dbReference type="FunCoup" id="A0A0J6ZPA5">
    <property type="interactions" value="2"/>
</dbReference>
<dbReference type="AlphaFoldDB" id="A0A0J6ZPA5"/>
<dbReference type="Pfam" id="PF08282">
    <property type="entry name" value="Hydrolase_3"/>
    <property type="match status" value="1"/>
</dbReference>
<dbReference type="InterPro" id="IPR036412">
    <property type="entry name" value="HAD-like_sf"/>
</dbReference>
<reference evidence="1 2" key="1">
    <citation type="submission" date="2015-06" db="EMBL/GenBank/DDBJ databases">
        <title>Draft genome sequence of beer spoilage bacterium Megasphaera cerevisiae type strain 20462.</title>
        <authorList>
            <person name="Kutumbaka K."/>
            <person name="Pasmowitz J."/>
            <person name="Mategko J."/>
            <person name="Reyes D."/>
            <person name="Friedrich A."/>
            <person name="Han S."/>
            <person name="Martens-Habbena W."/>
            <person name="Neal-McKinney J."/>
            <person name="Janagama H.K."/>
            <person name="Nadala C."/>
            <person name="Samadpour M."/>
        </authorList>
    </citation>
    <scope>NUCLEOTIDE SEQUENCE [LARGE SCALE GENOMIC DNA]</scope>
    <source>
        <strain evidence="1 2">DSM 20462</strain>
    </source>
</reference>
<dbReference type="PANTHER" id="PTHR10000:SF8">
    <property type="entry name" value="HAD SUPERFAMILY HYDROLASE-LIKE, TYPE 3"/>
    <property type="match status" value="1"/>
</dbReference>